<accession>A0ACB6ZRZ8</accession>
<evidence type="ECO:0000313" key="1">
    <source>
        <dbReference type="EMBL" id="KAF9652625.1"/>
    </source>
</evidence>
<comment type="caution">
    <text evidence="1">The sequence shown here is derived from an EMBL/GenBank/DDBJ whole genome shotgun (WGS) entry which is preliminary data.</text>
</comment>
<name>A0ACB6ZRZ8_THEGA</name>
<reference evidence="1" key="2">
    <citation type="journal article" date="2020" name="Nat. Commun.">
        <title>Large-scale genome sequencing of mycorrhizal fungi provides insights into the early evolution of symbiotic traits.</title>
        <authorList>
            <person name="Miyauchi S."/>
            <person name="Kiss E."/>
            <person name="Kuo A."/>
            <person name="Drula E."/>
            <person name="Kohler A."/>
            <person name="Sanchez-Garcia M."/>
            <person name="Morin E."/>
            <person name="Andreopoulos B."/>
            <person name="Barry K.W."/>
            <person name="Bonito G."/>
            <person name="Buee M."/>
            <person name="Carver A."/>
            <person name="Chen C."/>
            <person name="Cichocki N."/>
            <person name="Clum A."/>
            <person name="Culley D."/>
            <person name="Crous P.W."/>
            <person name="Fauchery L."/>
            <person name="Girlanda M."/>
            <person name="Hayes R.D."/>
            <person name="Keri Z."/>
            <person name="LaButti K."/>
            <person name="Lipzen A."/>
            <person name="Lombard V."/>
            <person name="Magnuson J."/>
            <person name="Maillard F."/>
            <person name="Murat C."/>
            <person name="Nolan M."/>
            <person name="Ohm R.A."/>
            <person name="Pangilinan J."/>
            <person name="Pereira M.F."/>
            <person name="Perotto S."/>
            <person name="Peter M."/>
            <person name="Pfister S."/>
            <person name="Riley R."/>
            <person name="Sitrit Y."/>
            <person name="Stielow J.B."/>
            <person name="Szollosi G."/>
            <person name="Zifcakova L."/>
            <person name="Stursova M."/>
            <person name="Spatafora J.W."/>
            <person name="Tedersoo L."/>
            <person name="Vaario L.M."/>
            <person name="Yamada A."/>
            <person name="Yan M."/>
            <person name="Wang P."/>
            <person name="Xu J."/>
            <person name="Bruns T."/>
            <person name="Baldrian P."/>
            <person name="Vilgalys R."/>
            <person name="Dunand C."/>
            <person name="Henrissat B."/>
            <person name="Grigoriev I.V."/>
            <person name="Hibbett D."/>
            <person name="Nagy L.G."/>
            <person name="Martin F.M."/>
        </authorList>
    </citation>
    <scope>NUCLEOTIDE SEQUENCE</scope>
    <source>
        <strain evidence="1">P2</strain>
    </source>
</reference>
<reference evidence="1" key="1">
    <citation type="submission" date="2019-10" db="EMBL/GenBank/DDBJ databases">
        <authorList>
            <consortium name="DOE Joint Genome Institute"/>
            <person name="Kuo A."/>
            <person name="Miyauchi S."/>
            <person name="Kiss E."/>
            <person name="Drula E."/>
            <person name="Kohler A."/>
            <person name="Sanchez-Garcia M."/>
            <person name="Andreopoulos B."/>
            <person name="Barry K.W."/>
            <person name="Bonito G."/>
            <person name="Buee M."/>
            <person name="Carver A."/>
            <person name="Chen C."/>
            <person name="Cichocki N."/>
            <person name="Clum A."/>
            <person name="Culley D."/>
            <person name="Crous P.W."/>
            <person name="Fauchery L."/>
            <person name="Girlanda M."/>
            <person name="Hayes R."/>
            <person name="Keri Z."/>
            <person name="Labutti K."/>
            <person name="Lipzen A."/>
            <person name="Lombard V."/>
            <person name="Magnuson J."/>
            <person name="Maillard F."/>
            <person name="Morin E."/>
            <person name="Murat C."/>
            <person name="Nolan M."/>
            <person name="Ohm R."/>
            <person name="Pangilinan J."/>
            <person name="Pereira M."/>
            <person name="Perotto S."/>
            <person name="Peter M."/>
            <person name="Riley R."/>
            <person name="Sitrit Y."/>
            <person name="Stielow B."/>
            <person name="Szollosi G."/>
            <person name="Zifcakova L."/>
            <person name="Stursova M."/>
            <person name="Spatafora J.W."/>
            <person name="Tedersoo L."/>
            <person name="Vaario L.-M."/>
            <person name="Yamada A."/>
            <person name="Yan M."/>
            <person name="Wang P."/>
            <person name="Xu J."/>
            <person name="Bruns T."/>
            <person name="Baldrian P."/>
            <person name="Vilgalys R."/>
            <person name="Henrissat B."/>
            <person name="Grigoriev I.V."/>
            <person name="Hibbett D."/>
            <person name="Nagy L.G."/>
            <person name="Martin F.M."/>
        </authorList>
    </citation>
    <scope>NUCLEOTIDE SEQUENCE</scope>
    <source>
        <strain evidence="1">P2</strain>
    </source>
</reference>
<protein>
    <submittedName>
        <fullName evidence="1">Uncharacterized protein</fullName>
    </submittedName>
</protein>
<dbReference type="Proteomes" id="UP000886501">
    <property type="component" value="Unassembled WGS sequence"/>
</dbReference>
<dbReference type="EMBL" id="MU117968">
    <property type="protein sequence ID" value="KAF9652625.1"/>
    <property type="molecule type" value="Genomic_DNA"/>
</dbReference>
<sequence>MPATHDTEPHPYLHEPILYISGLPSYVTDDEIALVFQPCAKFRLKITREEPHQELCGTIEFQYLDRAEKALACLHSKPFPGLNPPTNIVLSPYPPTDPPTPLPPASATPRLVKFLPSYYTDFQLYDLFRPYGALAAVRTRVSFAQETAMIEFWREDDARKAEDAMYCAQIDGHNIAIQSYQPRRTSGSMSDFTLGAPTFVTSGYPYPVNQVLMFTKSRTPSLIVYVKYSPPRASFHNVRPSFVHGPGQQVQLAPLTGPGSTSHSGLIDPCNLFIKNLDTSITSNALFTHFRPYGHIVSARVMRNEAGESRGFGFVSFQTPDQASAAMHAMNGVVLEKKTIIVRLHEPKQLRQEKLAARFSGHNGHPRSASGATSPTLSEGGDSYAGWPSPSSHPAVLGSPTSTLVDRTPERQRRGSGSYYQAALSGSLNVPLQYDSLSALSPVVRKEVLSGELTRRIKSLGAVRNDEVEPIVDSIVSLSLSDVVSVIQDPTKLADRVRATKSLSSPSPAPSQDSRLLDPVTSAAIASAPEHPSTPVSIPGSVVTPPRTSSPSGSLHPTSERERMVQAISRLEKSQIGELTDLLMSLPKRERALCLFNTEVLRVKIADAKIVLEAGEEDRSVPAPAPIPVTPQKKVAVVGVSTPETPDLSSRGPSVAASPAPQTPGTNVANHTFDALAQMSFTKIYDLINSGANLPSLSISPELIEETNQWVASVSAHSLPTFKEQAGRKWLASLKANGVKKGVIVSHYMTQIDEEETRALAHVSCLYPIVAKHKALQIGTENNIPIA</sequence>
<keyword evidence="2" id="KW-1185">Reference proteome</keyword>
<evidence type="ECO:0000313" key="2">
    <source>
        <dbReference type="Proteomes" id="UP000886501"/>
    </source>
</evidence>
<gene>
    <name evidence="1" type="ORF">BDM02DRAFT_3088883</name>
</gene>
<organism evidence="1 2">
    <name type="scientific">Thelephora ganbajun</name>
    <name type="common">Ganba fungus</name>
    <dbReference type="NCBI Taxonomy" id="370292"/>
    <lineage>
        <taxon>Eukaryota</taxon>
        <taxon>Fungi</taxon>
        <taxon>Dikarya</taxon>
        <taxon>Basidiomycota</taxon>
        <taxon>Agaricomycotina</taxon>
        <taxon>Agaricomycetes</taxon>
        <taxon>Thelephorales</taxon>
        <taxon>Thelephoraceae</taxon>
        <taxon>Thelephora</taxon>
    </lineage>
</organism>
<proteinExistence type="predicted"/>